<proteinExistence type="predicted"/>
<keyword evidence="2" id="KW-0812">Transmembrane</keyword>
<accession>A0A250X7A4</accession>
<feature type="compositionally biased region" description="Polar residues" evidence="1">
    <location>
        <begin position="189"/>
        <end position="205"/>
    </location>
</feature>
<evidence type="ECO:0000313" key="4">
    <source>
        <dbReference type="Proteomes" id="UP000232323"/>
    </source>
</evidence>
<keyword evidence="4" id="KW-1185">Reference proteome</keyword>
<comment type="caution">
    <text evidence="3">The sequence shown here is derived from an EMBL/GenBank/DDBJ whole genome shotgun (WGS) entry which is preliminary data.</text>
</comment>
<feature type="region of interest" description="Disordered" evidence="1">
    <location>
        <begin position="148"/>
        <end position="222"/>
    </location>
</feature>
<dbReference type="EMBL" id="BEGY01000034">
    <property type="protein sequence ID" value="GAX78640.1"/>
    <property type="molecule type" value="Genomic_DNA"/>
</dbReference>
<dbReference type="AlphaFoldDB" id="A0A250X7A4"/>
<sequence length="222" mass="23546">MTSIPGPLPFLEGSSRAVGTVGQVVGRSLYGAQVKALLTCGLYIVATIALLLADVALVVWVFIGRGYSLEIALIIVSAVDVGLVLLMMIVILISDSLAARRNSRDIEQAQLQAQAAASGALIEAVSQLLRPMEHLLTSMSKQMMKLYKKSKNRGTGRGDSRGVQEIRRRVSGSPDSVSSSSSSSTSSSPKQSAHDVTNNAEQSLGTVVESDKHTKEVLEGQH</sequence>
<feature type="compositionally biased region" description="Basic and acidic residues" evidence="1">
    <location>
        <begin position="209"/>
        <end position="222"/>
    </location>
</feature>
<evidence type="ECO:0000313" key="3">
    <source>
        <dbReference type="EMBL" id="GAX78640.1"/>
    </source>
</evidence>
<dbReference type="Proteomes" id="UP000232323">
    <property type="component" value="Unassembled WGS sequence"/>
</dbReference>
<feature type="transmembrane region" description="Helical" evidence="2">
    <location>
        <begin position="69"/>
        <end position="94"/>
    </location>
</feature>
<feature type="compositionally biased region" description="Low complexity" evidence="1">
    <location>
        <begin position="171"/>
        <end position="188"/>
    </location>
</feature>
<evidence type="ECO:0000256" key="1">
    <source>
        <dbReference type="SAM" id="MobiDB-lite"/>
    </source>
</evidence>
<keyword evidence="2" id="KW-0472">Membrane</keyword>
<name>A0A250X7A4_9CHLO</name>
<reference evidence="3 4" key="1">
    <citation type="submission" date="2017-08" db="EMBL/GenBank/DDBJ databases">
        <title>Acidophilic green algal genome provides insights into adaptation to an acidic environment.</title>
        <authorList>
            <person name="Hirooka S."/>
            <person name="Hirose Y."/>
            <person name="Kanesaki Y."/>
            <person name="Higuchi S."/>
            <person name="Fujiwara T."/>
            <person name="Onuma R."/>
            <person name="Era A."/>
            <person name="Ohbayashi R."/>
            <person name="Uzuka A."/>
            <person name="Nozaki H."/>
            <person name="Yoshikawa H."/>
            <person name="Miyagishima S.Y."/>
        </authorList>
    </citation>
    <scope>NUCLEOTIDE SEQUENCE [LARGE SCALE GENOMIC DNA]</scope>
    <source>
        <strain evidence="3 4">NIES-2499</strain>
    </source>
</reference>
<evidence type="ECO:0000256" key="2">
    <source>
        <dbReference type="SAM" id="Phobius"/>
    </source>
</evidence>
<feature type="transmembrane region" description="Helical" evidence="2">
    <location>
        <begin position="36"/>
        <end position="63"/>
    </location>
</feature>
<gene>
    <name evidence="3" type="ORF">CEUSTIGMA_g6078.t1</name>
</gene>
<organism evidence="3 4">
    <name type="scientific">Chlamydomonas eustigma</name>
    <dbReference type="NCBI Taxonomy" id="1157962"/>
    <lineage>
        <taxon>Eukaryota</taxon>
        <taxon>Viridiplantae</taxon>
        <taxon>Chlorophyta</taxon>
        <taxon>core chlorophytes</taxon>
        <taxon>Chlorophyceae</taxon>
        <taxon>CS clade</taxon>
        <taxon>Chlamydomonadales</taxon>
        <taxon>Chlamydomonadaceae</taxon>
        <taxon>Chlamydomonas</taxon>
    </lineage>
</organism>
<keyword evidence="2" id="KW-1133">Transmembrane helix</keyword>
<protein>
    <submittedName>
        <fullName evidence="3">Uncharacterized protein</fullName>
    </submittedName>
</protein>
<feature type="compositionally biased region" description="Basic and acidic residues" evidence="1">
    <location>
        <begin position="156"/>
        <end position="168"/>
    </location>
</feature>